<accession>A0A931J2R6</accession>
<dbReference type="Pfam" id="PF00144">
    <property type="entry name" value="Beta-lactamase"/>
    <property type="match status" value="1"/>
</dbReference>
<dbReference type="Proteomes" id="UP000613266">
    <property type="component" value="Unassembled WGS sequence"/>
</dbReference>
<comment type="caution">
    <text evidence="5">The sequence shown here is derived from an EMBL/GenBank/DDBJ whole genome shotgun (WGS) entry which is preliminary data.</text>
</comment>
<dbReference type="PANTHER" id="PTHR46825">
    <property type="entry name" value="D-ALANYL-D-ALANINE-CARBOXYPEPTIDASE/ENDOPEPTIDASE AMPH"/>
    <property type="match status" value="1"/>
</dbReference>
<dbReference type="InterPro" id="IPR050491">
    <property type="entry name" value="AmpC-like"/>
</dbReference>
<evidence type="ECO:0000259" key="4">
    <source>
        <dbReference type="Pfam" id="PF00144"/>
    </source>
</evidence>
<proteinExistence type="predicted"/>
<evidence type="ECO:0000256" key="1">
    <source>
        <dbReference type="ARBA" id="ARBA00004370"/>
    </source>
</evidence>
<protein>
    <submittedName>
        <fullName evidence="5">Beta-lactamase family protein</fullName>
    </submittedName>
</protein>
<reference evidence="5" key="1">
    <citation type="submission" date="2020-12" db="EMBL/GenBank/DDBJ databases">
        <title>The genome sequence of Inhella sp. 1Y17.</title>
        <authorList>
            <person name="Liu Y."/>
        </authorList>
    </citation>
    <scope>NUCLEOTIDE SEQUENCE</scope>
    <source>
        <strain evidence="5">1Y17</strain>
    </source>
</reference>
<evidence type="ECO:0000313" key="5">
    <source>
        <dbReference type="EMBL" id="MBH9577688.1"/>
    </source>
</evidence>
<feature type="domain" description="Beta-lactamase-related" evidence="4">
    <location>
        <begin position="58"/>
        <end position="376"/>
    </location>
</feature>
<dbReference type="AlphaFoldDB" id="A0A931J2R6"/>
<dbReference type="RefSeq" id="WP_198111450.1">
    <property type="nucleotide sequence ID" value="NZ_JAEDAK010000007.1"/>
</dbReference>
<dbReference type="InterPro" id="IPR012338">
    <property type="entry name" value="Beta-lactam/transpept-like"/>
</dbReference>
<sequence>MPALTSLPRRSLLALGLSALLSACGGSGQAQIDEIRDPDLLTETQALRSEAEAAVKAGLVGAVFATQAQSTAKLYLGTAGQRRQAGAAVQGDERFHLASMSKAFTAALAAQWVERGKLRWDSKPAELLPELAAQMHPAYAQITLAQLLNHRAGLVPLDSAEGLDDFAAYLASQTAPPPQTDTGRRRFLSAYLLSLPPAGQPGQDFVYSNAGYTLAGAMLEAATGQDFETLVREFSAPLGLHPLWQTLSPDVQGYEGAGPGQLQPFTGFGPELQPWVDAIKPSGDVWLSPAEYARWLAEHQRALQGQGHGLPASYVQNLRSIRPGDYALGWAGGQVKNETVLFHTGASNGFMGMVVLRQDGRRAHFALTNTFGTNAGPSDWVTTILNDSLVRLSSR</sequence>
<organism evidence="5 6">
    <name type="scientific">Inhella proteolytica</name>
    <dbReference type="NCBI Taxonomy" id="2795029"/>
    <lineage>
        <taxon>Bacteria</taxon>
        <taxon>Pseudomonadati</taxon>
        <taxon>Pseudomonadota</taxon>
        <taxon>Betaproteobacteria</taxon>
        <taxon>Burkholderiales</taxon>
        <taxon>Sphaerotilaceae</taxon>
        <taxon>Inhella</taxon>
    </lineage>
</organism>
<feature type="signal peptide" evidence="3">
    <location>
        <begin position="1"/>
        <end position="32"/>
    </location>
</feature>
<evidence type="ECO:0000256" key="3">
    <source>
        <dbReference type="SAM" id="SignalP"/>
    </source>
</evidence>
<keyword evidence="6" id="KW-1185">Reference proteome</keyword>
<dbReference type="Gene3D" id="3.40.710.10">
    <property type="entry name" value="DD-peptidase/beta-lactamase superfamily"/>
    <property type="match status" value="1"/>
</dbReference>
<gene>
    <name evidence="5" type="ORF">I7X39_12325</name>
</gene>
<name>A0A931J2R6_9BURK</name>
<evidence type="ECO:0000313" key="6">
    <source>
        <dbReference type="Proteomes" id="UP000613266"/>
    </source>
</evidence>
<dbReference type="EMBL" id="JAEDAK010000007">
    <property type="protein sequence ID" value="MBH9577688.1"/>
    <property type="molecule type" value="Genomic_DNA"/>
</dbReference>
<dbReference type="SUPFAM" id="SSF56601">
    <property type="entry name" value="beta-lactamase/transpeptidase-like"/>
    <property type="match status" value="1"/>
</dbReference>
<evidence type="ECO:0000256" key="2">
    <source>
        <dbReference type="ARBA" id="ARBA00023136"/>
    </source>
</evidence>
<comment type="subcellular location">
    <subcellularLocation>
        <location evidence="1">Membrane</location>
    </subcellularLocation>
</comment>
<keyword evidence="3" id="KW-0732">Signal</keyword>
<keyword evidence="2" id="KW-0472">Membrane</keyword>
<feature type="chain" id="PRO_5037968491" evidence="3">
    <location>
        <begin position="33"/>
        <end position="395"/>
    </location>
</feature>
<dbReference type="InterPro" id="IPR001466">
    <property type="entry name" value="Beta-lactam-related"/>
</dbReference>
<dbReference type="GO" id="GO:0016020">
    <property type="term" value="C:membrane"/>
    <property type="evidence" value="ECO:0007669"/>
    <property type="project" value="UniProtKB-SubCell"/>
</dbReference>
<dbReference type="PANTHER" id="PTHR46825:SF11">
    <property type="entry name" value="PENICILLIN-BINDING PROTEIN 4"/>
    <property type="match status" value="1"/>
</dbReference>